<accession>A0A1M6MNR2</accession>
<dbReference type="STRING" id="1121298.SAMN05444401_4050"/>
<feature type="transmembrane region" description="Helical" evidence="1">
    <location>
        <begin position="226"/>
        <end position="248"/>
    </location>
</feature>
<organism evidence="2 3">
    <name type="scientific">Clostridium amylolyticum</name>
    <dbReference type="NCBI Taxonomy" id="1121298"/>
    <lineage>
        <taxon>Bacteria</taxon>
        <taxon>Bacillati</taxon>
        <taxon>Bacillota</taxon>
        <taxon>Clostridia</taxon>
        <taxon>Eubacteriales</taxon>
        <taxon>Clostridiaceae</taxon>
        <taxon>Clostridium</taxon>
    </lineage>
</organism>
<feature type="transmembrane region" description="Helical" evidence="1">
    <location>
        <begin position="64"/>
        <end position="83"/>
    </location>
</feature>
<reference evidence="2 3" key="1">
    <citation type="submission" date="2016-11" db="EMBL/GenBank/DDBJ databases">
        <authorList>
            <person name="Jaros S."/>
            <person name="Januszkiewicz K."/>
            <person name="Wedrychowicz H."/>
        </authorList>
    </citation>
    <scope>NUCLEOTIDE SEQUENCE [LARGE SCALE GENOMIC DNA]</scope>
    <source>
        <strain evidence="2 3">DSM 21864</strain>
    </source>
</reference>
<evidence type="ECO:0000313" key="2">
    <source>
        <dbReference type="EMBL" id="SHJ85121.1"/>
    </source>
</evidence>
<keyword evidence="1" id="KW-0812">Transmembrane</keyword>
<keyword evidence="3" id="KW-1185">Reference proteome</keyword>
<feature type="transmembrane region" description="Helical" evidence="1">
    <location>
        <begin position="20"/>
        <end position="44"/>
    </location>
</feature>
<feature type="transmembrane region" description="Helical" evidence="1">
    <location>
        <begin position="193"/>
        <end position="214"/>
    </location>
</feature>
<name>A0A1M6MNR2_9CLOT</name>
<dbReference type="EMBL" id="FQZO01000009">
    <property type="protein sequence ID" value="SHJ85121.1"/>
    <property type="molecule type" value="Genomic_DNA"/>
</dbReference>
<dbReference type="OrthoDB" id="82335at2"/>
<dbReference type="AlphaFoldDB" id="A0A1M6MNR2"/>
<sequence length="256" mass="29518">MRLSKFKTFIFSIIPGGGHLYLGAPTRGLLFLFSFISFIFLESFTNNYHNSYLFSNIGRPYNEIIHFALVLLYLYSIYDAFLIRNNMEKGIDKDYEELHNGENKKTLAIILCIVPGLGHIYLGRDEKGYRILSLFLLVYILNAILPFQILSLVLALIILYSIMNLSEYTKSTDTEGKIETYMESGFSKFKNSYMLYIGVILILSGILIIGNRIAFEFVDERILREIYSYLKEGILSLVLIFLGVKLIVSNKFRKKV</sequence>
<protein>
    <submittedName>
        <fullName evidence="2">Uncharacterized protein</fullName>
    </submittedName>
</protein>
<keyword evidence="1" id="KW-0472">Membrane</keyword>
<gene>
    <name evidence="2" type="ORF">SAMN05444401_4050</name>
</gene>
<feature type="transmembrane region" description="Helical" evidence="1">
    <location>
        <begin position="134"/>
        <end position="160"/>
    </location>
</feature>
<keyword evidence="1" id="KW-1133">Transmembrane helix</keyword>
<proteinExistence type="predicted"/>
<dbReference type="Proteomes" id="UP000184080">
    <property type="component" value="Unassembled WGS sequence"/>
</dbReference>
<dbReference type="RefSeq" id="WP_073011156.1">
    <property type="nucleotide sequence ID" value="NZ_FQZO01000009.1"/>
</dbReference>
<evidence type="ECO:0000256" key="1">
    <source>
        <dbReference type="SAM" id="Phobius"/>
    </source>
</evidence>
<evidence type="ECO:0000313" key="3">
    <source>
        <dbReference type="Proteomes" id="UP000184080"/>
    </source>
</evidence>
<feature type="transmembrane region" description="Helical" evidence="1">
    <location>
        <begin position="104"/>
        <end position="122"/>
    </location>
</feature>